<evidence type="ECO:0000256" key="1">
    <source>
        <dbReference type="ARBA" id="ARBA00004771"/>
    </source>
</evidence>
<feature type="transmembrane region" description="Helical" evidence="8">
    <location>
        <begin position="207"/>
        <end position="237"/>
    </location>
</feature>
<dbReference type="GO" id="GO:0019432">
    <property type="term" value="P:triglyceride biosynthetic process"/>
    <property type="evidence" value="ECO:0007669"/>
    <property type="project" value="UniProtKB-UniPathway"/>
</dbReference>
<dbReference type="PANTHER" id="PTHR31650">
    <property type="entry name" value="O-ACYLTRANSFERASE (WSD1-LIKE) FAMILY PROTEIN"/>
    <property type="match status" value="1"/>
</dbReference>
<evidence type="ECO:0000256" key="4">
    <source>
        <dbReference type="ARBA" id="ARBA00023315"/>
    </source>
</evidence>
<dbReference type="GO" id="GO:0047196">
    <property type="term" value="F:long-chain-alcohol O-fatty-acyltransferase activity"/>
    <property type="evidence" value="ECO:0007669"/>
    <property type="project" value="UniProtKB-EC"/>
</dbReference>
<comment type="catalytic activity">
    <reaction evidence="7">
        <text>an acyl-CoA + a 1,2-diacyl-sn-glycerol = a triacyl-sn-glycerol + CoA</text>
        <dbReference type="Rhea" id="RHEA:10868"/>
        <dbReference type="ChEBI" id="CHEBI:17815"/>
        <dbReference type="ChEBI" id="CHEBI:57287"/>
        <dbReference type="ChEBI" id="CHEBI:58342"/>
        <dbReference type="ChEBI" id="CHEBI:64615"/>
        <dbReference type="EC" id="2.3.1.20"/>
    </reaction>
</comment>
<evidence type="ECO:0000256" key="3">
    <source>
        <dbReference type="ARBA" id="ARBA00022679"/>
    </source>
</evidence>
<dbReference type="InterPro" id="IPR023213">
    <property type="entry name" value="CAT-like_dom_sf"/>
</dbReference>
<dbReference type="Proteomes" id="UP000650833">
    <property type="component" value="Unassembled WGS sequence"/>
</dbReference>
<dbReference type="InterPro" id="IPR004255">
    <property type="entry name" value="O-acyltransferase_WSD1_N"/>
</dbReference>
<keyword evidence="4" id="KW-0012">Acyltransferase</keyword>
<feature type="domain" description="O-acyltransferase WSD1-like N-terminal" evidence="9">
    <location>
        <begin position="11"/>
        <end position="148"/>
    </location>
</feature>
<evidence type="ECO:0000256" key="6">
    <source>
        <dbReference type="ARBA" id="ARBA00047604"/>
    </source>
</evidence>
<accession>A0A8H7V7V3</accession>
<feature type="domain" description="O-acyltransferase WSD1 C-terminal" evidence="10">
    <location>
        <begin position="336"/>
        <end position="444"/>
    </location>
</feature>
<dbReference type="AlphaFoldDB" id="A0A8H7V7V3"/>
<dbReference type="GO" id="GO:0004144">
    <property type="term" value="F:diacylglycerol O-acyltransferase activity"/>
    <property type="evidence" value="ECO:0007669"/>
    <property type="project" value="UniProtKB-EC"/>
</dbReference>
<evidence type="ECO:0000313" key="11">
    <source>
        <dbReference type="EMBL" id="KAG2206618.1"/>
    </source>
</evidence>
<dbReference type="Pfam" id="PF03007">
    <property type="entry name" value="WS_DGAT_cat"/>
    <property type="match status" value="1"/>
</dbReference>
<keyword evidence="8" id="KW-0812">Transmembrane</keyword>
<evidence type="ECO:0000259" key="10">
    <source>
        <dbReference type="Pfam" id="PF06974"/>
    </source>
</evidence>
<comment type="pathway">
    <text evidence="2">Lipid metabolism.</text>
</comment>
<comment type="pathway">
    <text evidence="1">Glycerolipid metabolism; triacylglycerol biosynthesis.</text>
</comment>
<keyword evidence="8" id="KW-0472">Membrane</keyword>
<evidence type="ECO:0000259" key="9">
    <source>
        <dbReference type="Pfam" id="PF03007"/>
    </source>
</evidence>
<name>A0A8H7V7V3_9FUNG</name>
<evidence type="ECO:0000256" key="2">
    <source>
        <dbReference type="ARBA" id="ARBA00005189"/>
    </source>
</evidence>
<dbReference type="SUPFAM" id="SSF52777">
    <property type="entry name" value="CoA-dependent acyltransferases"/>
    <property type="match status" value="1"/>
</dbReference>
<dbReference type="Gene3D" id="3.30.559.10">
    <property type="entry name" value="Chloramphenicol acetyltransferase-like domain"/>
    <property type="match status" value="1"/>
</dbReference>
<reference evidence="11" key="1">
    <citation type="submission" date="2020-12" db="EMBL/GenBank/DDBJ databases">
        <title>Metabolic potential, ecology and presence of endohyphal bacteria is reflected in genomic diversity of Mucoromycotina.</title>
        <authorList>
            <person name="Muszewska A."/>
            <person name="Okrasinska A."/>
            <person name="Steczkiewicz K."/>
            <person name="Drgas O."/>
            <person name="Orlowska M."/>
            <person name="Perlinska-Lenart U."/>
            <person name="Aleksandrzak-Piekarczyk T."/>
            <person name="Szatraj K."/>
            <person name="Zielenkiewicz U."/>
            <person name="Pilsyk S."/>
            <person name="Malc E."/>
            <person name="Mieczkowski P."/>
            <person name="Kruszewska J.S."/>
            <person name="Biernat P."/>
            <person name="Pawlowska J."/>
        </authorList>
    </citation>
    <scope>NUCLEOTIDE SEQUENCE</scope>
    <source>
        <strain evidence="11">CBS 226.32</strain>
    </source>
</reference>
<evidence type="ECO:0008006" key="13">
    <source>
        <dbReference type="Google" id="ProtNLM"/>
    </source>
</evidence>
<evidence type="ECO:0000256" key="7">
    <source>
        <dbReference type="ARBA" id="ARBA00048109"/>
    </source>
</evidence>
<keyword evidence="3" id="KW-0808">Transferase</keyword>
<keyword evidence="12" id="KW-1185">Reference proteome</keyword>
<dbReference type="PANTHER" id="PTHR31650:SF1">
    <property type="entry name" value="WAX ESTER SYNTHASE_DIACYLGLYCEROL ACYLTRANSFERASE 4-RELATED"/>
    <property type="match status" value="1"/>
</dbReference>
<organism evidence="11 12">
    <name type="scientific">Mucor plumbeus</name>
    <dbReference type="NCBI Taxonomy" id="97098"/>
    <lineage>
        <taxon>Eukaryota</taxon>
        <taxon>Fungi</taxon>
        <taxon>Fungi incertae sedis</taxon>
        <taxon>Mucoromycota</taxon>
        <taxon>Mucoromycotina</taxon>
        <taxon>Mucoromycetes</taxon>
        <taxon>Mucorales</taxon>
        <taxon>Mucorineae</taxon>
        <taxon>Mucoraceae</taxon>
        <taxon>Mucor</taxon>
    </lineage>
</organism>
<dbReference type="OrthoDB" id="619536at2759"/>
<dbReference type="InterPro" id="IPR009721">
    <property type="entry name" value="O-acyltransferase_WSD1_C"/>
</dbReference>
<evidence type="ECO:0000313" key="12">
    <source>
        <dbReference type="Proteomes" id="UP000650833"/>
    </source>
</evidence>
<comment type="catalytic activity">
    <reaction evidence="6">
        <text>a long chain fatty alcohol + a fatty acyl-CoA = a long-chain alcohol wax ester + CoA</text>
        <dbReference type="Rhea" id="RHEA:38443"/>
        <dbReference type="ChEBI" id="CHEBI:17135"/>
        <dbReference type="ChEBI" id="CHEBI:57287"/>
        <dbReference type="ChEBI" id="CHEBI:77636"/>
        <dbReference type="ChEBI" id="CHEBI:235323"/>
        <dbReference type="EC" id="2.3.1.75"/>
    </reaction>
</comment>
<dbReference type="UniPathway" id="UPA00282"/>
<dbReference type="GO" id="GO:0005886">
    <property type="term" value="C:plasma membrane"/>
    <property type="evidence" value="ECO:0007669"/>
    <property type="project" value="TreeGrafter"/>
</dbReference>
<dbReference type="Pfam" id="PF06974">
    <property type="entry name" value="WS_DGAT_C"/>
    <property type="match status" value="1"/>
</dbReference>
<evidence type="ECO:0000256" key="8">
    <source>
        <dbReference type="SAM" id="Phobius"/>
    </source>
</evidence>
<comment type="similarity">
    <text evidence="5">In the N-terminal section; belongs to the long-chain O-acyltransferase family.</text>
</comment>
<proteinExistence type="inferred from homology"/>
<protein>
    <recommendedName>
        <fullName evidence="13">Diacylglycerol O-acyltransferase</fullName>
    </recommendedName>
</protein>
<evidence type="ECO:0000256" key="5">
    <source>
        <dbReference type="ARBA" id="ARBA00024360"/>
    </source>
</evidence>
<comment type="caution">
    <text evidence="11">The sequence shown here is derived from an EMBL/GenBank/DDBJ whole genome shotgun (WGS) entry which is preliminary data.</text>
</comment>
<dbReference type="EMBL" id="JAEPRC010000145">
    <property type="protein sequence ID" value="KAG2206618.1"/>
    <property type="molecule type" value="Genomic_DNA"/>
</dbReference>
<gene>
    <name evidence="11" type="ORF">INT46_009854</name>
</gene>
<sequence>MSIVKKSDKQLGGLDTLFLKIEHPRRLMTVTSIWTFKQRLDQKLVYKVLEKLCLEYPRFAKTPAHETFFKSAVWADPVGWKFQDNIVTHTLVEPTKKALQKYCAEQVVTPFDYTKPLWELHAISGLEDDRYAFFWKAHHALADGEGFIRSLLSTTSLGGTLKKLEEQSIISHLRKKDIKKKDSKDNTNMPESVWQKLPIYTSNLLDLFWLILYQIYVYSIVTIHDLYCALLCMFPFVTRKDLYYKGLQSHEKEMAWSDDVSIKDIKIVREAFGGTLNDVMLLVITRCLKGYLESIGKRNDNYISFIIPVSLREPSDWSFQNVVSGSWGFFSMKDLNTRQLLKQVRTEMMAIKNSYGPRMLFETWQWFFSHAPGLSPPMSLYNHVCDIPHGVFTNVPGPTVPIQFADGEIQEYRTFPPQCGKGSIGMALVSYSGKVSVGAITDVHCDYPQVANGVCSRFAEEFQLVLDEAKMEISKKNVDLNLCEKKNN</sequence>
<dbReference type="InterPro" id="IPR045034">
    <property type="entry name" value="O-acyltransferase_WSD1-like"/>
</dbReference>
<keyword evidence="8" id="KW-1133">Transmembrane helix</keyword>